<dbReference type="InterPro" id="IPR045063">
    <property type="entry name" value="Dynamin_N"/>
</dbReference>
<evidence type="ECO:0000256" key="19">
    <source>
        <dbReference type="ARBA" id="ARBA00022949"/>
    </source>
</evidence>
<evidence type="ECO:0000259" key="38">
    <source>
        <dbReference type="PROSITE" id="PS50003"/>
    </source>
</evidence>
<keyword evidence="17" id="KW-0378">Hydrolase</keyword>
<dbReference type="FunFam" id="3.40.50.300:FF:000045">
    <property type="entry name" value="dynamin-1 isoform X2"/>
    <property type="match status" value="1"/>
</dbReference>
<dbReference type="PANTHER" id="PTHR11566:SF23">
    <property type="entry name" value="DYNAMIN-2"/>
    <property type="match status" value="1"/>
</dbReference>
<dbReference type="PROSITE" id="PS51388">
    <property type="entry name" value="GED"/>
    <property type="match status" value="1"/>
</dbReference>
<dbReference type="GO" id="GO:0005525">
    <property type="term" value="F:GTP binding"/>
    <property type="evidence" value="ECO:0007669"/>
    <property type="project" value="UniProtKB-KW"/>
</dbReference>
<evidence type="ECO:0000256" key="34">
    <source>
        <dbReference type="ARBA" id="ARBA00060447"/>
    </source>
</evidence>
<dbReference type="PRINTS" id="PR00195">
    <property type="entry name" value="DYNAMIN"/>
</dbReference>
<dbReference type="Gene3D" id="1.20.120.1240">
    <property type="entry name" value="Dynamin, middle domain"/>
    <property type="match status" value="1"/>
</dbReference>
<dbReference type="InterPro" id="IPR022812">
    <property type="entry name" value="Dynamin"/>
</dbReference>
<evidence type="ECO:0000256" key="21">
    <source>
        <dbReference type="ARBA" id="ARBA00023018"/>
    </source>
</evidence>
<dbReference type="Pfam" id="PF01031">
    <property type="entry name" value="Dynamin_M"/>
    <property type="match status" value="1"/>
</dbReference>
<dbReference type="GO" id="GO:0031623">
    <property type="term" value="P:receptor internalization"/>
    <property type="evidence" value="ECO:0007669"/>
    <property type="project" value="TreeGrafter"/>
</dbReference>
<feature type="compositionally biased region" description="Pro residues" evidence="37">
    <location>
        <begin position="794"/>
        <end position="806"/>
    </location>
</feature>
<evidence type="ECO:0000256" key="32">
    <source>
        <dbReference type="ARBA" id="ARBA00046301"/>
    </source>
</evidence>
<dbReference type="InterPro" id="IPR003130">
    <property type="entry name" value="GED"/>
</dbReference>
<evidence type="ECO:0000256" key="18">
    <source>
        <dbReference type="ARBA" id="ARBA00022907"/>
    </source>
</evidence>
<dbReference type="CDD" id="cd01256">
    <property type="entry name" value="PH_dynamin"/>
    <property type="match status" value="1"/>
</dbReference>
<dbReference type="GO" id="GO:0003924">
    <property type="term" value="F:GTPase activity"/>
    <property type="evidence" value="ECO:0007669"/>
    <property type="project" value="InterPro"/>
</dbReference>
<dbReference type="SMART" id="SM00053">
    <property type="entry name" value="DYNc"/>
    <property type="match status" value="1"/>
</dbReference>
<evidence type="ECO:0000256" key="2">
    <source>
        <dbReference type="ARBA" id="ARBA00004132"/>
    </source>
</evidence>
<evidence type="ECO:0000256" key="3">
    <source>
        <dbReference type="ARBA" id="ARBA00004172"/>
    </source>
</evidence>
<keyword evidence="23" id="KW-0472">Membrane</keyword>
<evidence type="ECO:0000313" key="41">
    <source>
        <dbReference type="Ensembl" id="ENSDLAP00005019380.2"/>
    </source>
</evidence>
<dbReference type="InterPro" id="IPR011993">
    <property type="entry name" value="PH-like_dom_sf"/>
</dbReference>
<dbReference type="GO" id="GO:0030136">
    <property type="term" value="C:clathrin-coated vesicle"/>
    <property type="evidence" value="ECO:0007669"/>
    <property type="project" value="UniProtKB-SubCell"/>
</dbReference>
<evidence type="ECO:0000256" key="25">
    <source>
        <dbReference type="ARBA" id="ARBA00023176"/>
    </source>
</evidence>
<dbReference type="GO" id="GO:0005905">
    <property type="term" value="C:clathrin-coated pit"/>
    <property type="evidence" value="ECO:0007669"/>
    <property type="project" value="UniProtKB-SubCell"/>
</dbReference>
<evidence type="ECO:0000256" key="29">
    <source>
        <dbReference type="ARBA" id="ARBA00031810"/>
    </source>
</evidence>
<dbReference type="InterPro" id="IPR030381">
    <property type="entry name" value="G_DYNAMIN_dom"/>
</dbReference>
<dbReference type="GO" id="GO:0005814">
    <property type="term" value="C:centriole"/>
    <property type="evidence" value="ECO:0007669"/>
    <property type="project" value="UniProtKB-SubCell"/>
</dbReference>
<evidence type="ECO:0000259" key="39">
    <source>
        <dbReference type="PROSITE" id="PS51388"/>
    </source>
</evidence>
<comment type="subcellular location">
    <subcellularLocation>
        <location evidence="6">Cell projection</location>
        <location evidence="6">Phagocytic cup</location>
    </subcellularLocation>
    <subcellularLocation>
        <location evidence="4">Cell projection</location>
        <location evidence="4">Podosome</location>
    </subcellularLocation>
    <subcellularLocation>
        <location evidence="34">Cell projection</location>
        <location evidence="34">Uropodium</location>
    </subcellularLocation>
    <subcellularLocation>
        <location evidence="1">Cytoplasm</location>
        <location evidence="1">Cytoskeleton</location>
        <location evidence="1">Microtubule organizing center</location>
        <location evidence="1">Centrosome</location>
        <location evidence="1">Centriole</location>
    </subcellularLocation>
    <subcellularLocation>
        <location evidence="2">Cytoplasmic vesicle</location>
        <location evidence="2">Clathrin-coated vesicle</location>
    </subcellularLocation>
    <subcellularLocation>
        <location evidence="32">Cytoplasmic vesicle</location>
        <location evidence="32">Phagosome membrane</location>
        <topology evidence="32">Peripheral membrane protein</topology>
    </subcellularLocation>
    <subcellularLocation>
        <location evidence="7">Membrane</location>
        <location evidence="7">Clathrin-coated pit</location>
    </subcellularLocation>
    <subcellularLocation>
        <location evidence="5">Midbody</location>
    </subcellularLocation>
    <subcellularLocation>
        <location evidence="31">Postsynaptic density</location>
    </subcellularLocation>
    <subcellularLocation>
        <location evidence="3">Recycling endosome</location>
    </subcellularLocation>
    <subcellularLocation>
        <location evidence="30">Synapse</location>
        <location evidence="30">Synaptosome</location>
    </subcellularLocation>
</comment>
<evidence type="ECO:0000256" key="33">
    <source>
        <dbReference type="ARBA" id="ARBA00050873"/>
    </source>
</evidence>
<sequence length="857" mass="96590">MGNRGMEDLIPLINKLQDAFSTIGQSCNLDLPQIAVVGGQSAGKSSVLENFVGRDFLPRGSGIVTRRPLILQLVNNKAEYAEFLHCKGKKFVDFDEVRSEIEAETDRITGSNKGISPVPINLRVYSPHVLNLTLIDLPGMTKVAVGDQPIDIEHQIRDMLMQFITKESCLILAVTPANTDLANSDALKIAKEVDPQGMRTIGVITKLDLMDEGTDAKDIFENKLLPLRRGYIGVVNRSQKDIDGKKDIRAALAAERKFFLSHPAYRHIAERMGTPHLQKTLNQQLTNHIRDTLPGLRSKLQSQLLSLEKEVEEYKNFRPDDPTRKTKALLQMVQQFGVDFEKCIEGSGDQVDTNELSGGAKINRIFHERFPFELVKIVFDEKELRREISHAIKNVHGVRTGLFTPDLAFEVIVKKQIVKLKTPCLKCIDLVIQELINTVRQCTNKLNSYPRLREETERIVTTHVREREGKTKDQVLLLIDIELSYINTNHEDFIGFAKYVPPQPNLQLVCCAQQRNTAANKKRAIPNQVIRKGWLTINISIMKGGSKEYWFVLTAESLSWYKDEEEKEKKYMLPLDNLKLRDVEKGFMSTKHIFAIFNTEQRNVYKDLRQIELACDSQEDVDSWKASFLRAGVYPEKDQTENEDAAPADTFSMDPQLERQVETIRNLVDSYIGIVNKSIRDLMPKTIMHLMINNAKDFIHSELLAYLYSSGDQNSLMEESADQAQRRDEMLRMYHALKEALHIIGDISVNTVSTPVPPPVNDGWIQEASPTPQRRPPPSAAPPPSRPPAVRGPTPGPPMNPSPAFPLNPSNLDPFSAPPQIPSRPARVPPGVPSRRPPGAPSHRPTIIRPAEPSLLD</sequence>
<dbReference type="SUPFAM" id="SSF52540">
    <property type="entry name" value="P-loop containing nucleoside triphosphate hydrolases"/>
    <property type="match status" value="1"/>
</dbReference>
<dbReference type="SMART" id="SM00302">
    <property type="entry name" value="GED"/>
    <property type="match status" value="1"/>
</dbReference>
<keyword evidence="18" id="KW-0581">Phagocytosis</keyword>
<evidence type="ECO:0000256" key="28">
    <source>
        <dbReference type="ARBA" id="ARBA00023329"/>
    </source>
</evidence>
<evidence type="ECO:0000256" key="23">
    <source>
        <dbReference type="ARBA" id="ARBA00023136"/>
    </source>
</evidence>
<feature type="domain" description="PH" evidence="38">
    <location>
        <begin position="528"/>
        <end position="633"/>
    </location>
</feature>
<evidence type="ECO:0000256" key="9">
    <source>
        <dbReference type="ARBA" id="ARBA00015210"/>
    </source>
</evidence>
<comment type="catalytic activity">
    <reaction evidence="33">
        <text>GTP + H2O = GDP + phosphate + H(+)</text>
        <dbReference type="Rhea" id="RHEA:19669"/>
        <dbReference type="ChEBI" id="CHEBI:15377"/>
        <dbReference type="ChEBI" id="CHEBI:15378"/>
        <dbReference type="ChEBI" id="CHEBI:37565"/>
        <dbReference type="ChEBI" id="CHEBI:43474"/>
        <dbReference type="ChEBI" id="CHEBI:58189"/>
        <dbReference type="EC" id="3.6.5.5"/>
    </reaction>
    <physiologicalReaction direction="left-to-right" evidence="33">
        <dbReference type="Rhea" id="RHEA:19670"/>
    </physiologicalReaction>
</comment>
<gene>
    <name evidence="41" type="primary">dnm2a</name>
</gene>
<evidence type="ECO:0000256" key="8">
    <source>
        <dbReference type="ARBA" id="ARBA00011980"/>
    </source>
</evidence>
<keyword evidence="13" id="KW-0771">Synaptosome</keyword>
<dbReference type="FunFam" id="1.20.120.1240:FF:000014">
    <property type="entry name" value="Dynamin 2b"/>
    <property type="match status" value="1"/>
</dbReference>
<dbReference type="Pfam" id="PF02212">
    <property type="entry name" value="GED"/>
    <property type="match status" value="1"/>
</dbReference>
<keyword evidence="16" id="KW-0967">Endosome</keyword>
<dbReference type="CDD" id="cd08771">
    <property type="entry name" value="DLP_1"/>
    <property type="match status" value="1"/>
</dbReference>
<dbReference type="FunFam" id="2.30.29.30:FF:000010">
    <property type="entry name" value="dynamin-1 isoform X2"/>
    <property type="match status" value="1"/>
</dbReference>
<evidence type="ECO:0000256" key="15">
    <source>
        <dbReference type="ARBA" id="ARBA00022741"/>
    </source>
</evidence>
<dbReference type="EC" id="3.6.5.5" evidence="8"/>
<dbReference type="Pfam" id="PF00169">
    <property type="entry name" value="PH"/>
    <property type="match status" value="1"/>
</dbReference>
<evidence type="ECO:0000256" key="36">
    <source>
        <dbReference type="RuleBase" id="RU003932"/>
    </source>
</evidence>
<evidence type="ECO:0000256" key="37">
    <source>
        <dbReference type="SAM" id="MobiDB-lite"/>
    </source>
</evidence>
<keyword evidence="24" id="KW-0505">Motor protein</keyword>
<reference evidence="41" key="2">
    <citation type="submission" date="2025-09" db="UniProtKB">
        <authorList>
            <consortium name="Ensembl"/>
        </authorList>
    </citation>
    <scope>IDENTIFICATION</scope>
</reference>
<feature type="compositionally biased region" description="Pro residues" evidence="37">
    <location>
        <begin position="816"/>
        <end position="840"/>
    </location>
</feature>
<evidence type="ECO:0000313" key="42">
    <source>
        <dbReference type="Proteomes" id="UP000694389"/>
    </source>
</evidence>
<dbReference type="GO" id="GO:0006909">
    <property type="term" value="P:phagocytosis"/>
    <property type="evidence" value="ECO:0007669"/>
    <property type="project" value="UniProtKB-KW"/>
</dbReference>
<feature type="compositionally biased region" description="Pro residues" evidence="37">
    <location>
        <begin position="773"/>
        <end position="787"/>
    </location>
</feature>
<evidence type="ECO:0000256" key="4">
    <source>
        <dbReference type="ARBA" id="ARBA00004188"/>
    </source>
</evidence>
<evidence type="ECO:0000256" key="14">
    <source>
        <dbReference type="ARBA" id="ARBA00022701"/>
    </source>
</evidence>
<dbReference type="GO" id="GO:0001931">
    <property type="term" value="C:uropod"/>
    <property type="evidence" value="ECO:0007669"/>
    <property type="project" value="UniProtKB-SubCell"/>
</dbReference>
<feature type="domain" description="GED" evidence="39">
    <location>
        <begin position="661"/>
        <end position="752"/>
    </location>
</feature>
<dbReference type="AlphaFoldDB" id="A0A8C4EJG9"/>
<dbReference type="InterPro" id="IPR020850">
    <property type="entry name" value="GED_dom"/>
</dbReference>
<keyword evidence="14" id="KW-0493">Microtubule</keyword>
<evidence type="ECO:0000256" key="6">
    <source>
        <dbReference type="ARBA" id="ARBA00004231"/>
    </source>
</evidence>
<dbReference type="GO" id="GO:0016185">
    <property type="term" value="P:synaptic vesicle budding from presynaptic endocytic zone membrane"/>
    <property type="evidence" value="ECO:0007669"/>
    <property type="project" value="TreeGrafter"/>
</dbReference>
<feature type="domain" description="Dynamin-type G" evidence="40">
    <location>
        <begin position="28"/>
        <end position="294"/>
    </location>
</feature>
<accession>A0A8C4EJG9</accession>
<keyword evidence="27" id="KW-0966">Cell projection</keyword>
<keyword evidence="22 36" id="KW-0342">GTP-binding</keyword>
<evidence type="ECO:0000256" key="27">
    <source>
        <dbReference type="ARBA" id="ARBA00023273"/>
    </source>
</evidence>
<keyword evidence="42" id="KW-1185">Reference proteome</keyword>
<keyword evidence="21" id="KW-0770">Synapse</keyword>
<dbReference type="Gene3D" id="2.30.29.30">
    <property type="entry name" value="Pleckstrin-homology domain (PH domain)/Phosphotyrosine-binding domain (PTB)"/>
    <property type="match status" value="1"/>
</dbReference>
<protein>
    <recommendedName>
        <fullName evidence="35">Dynamin-2</fullName>
        <ecNumber evidence="8">3.6.5.5</ecNumber>
    </recommendedName>
    <alternativeName>
        <fullName evidence="9">Interferon-induced GTP-binding protein Mx</fullName>
    </alternativeName>
    <alternativeName>
        <fullName evidence="29">Interferon-inducible Mx protein</fullName>
    </alternativeName>
</protein>
<evidence type="ECO:0000256" key="35">
    <source>
        <dbReference type="ARBA" id="ARBA00073712"/>
    </source>
</evidence>
<dbReference type="InterPro" id="IPR019762">
    <property type="entry name" value="Dynamin_GTPase_CS"/>
</dbReference>
<evidence type="ECO:0000256" key="22">
    <source>
        <dbReference type="ARBA" id="ARBA00023134"/>
    </source>
</evidence>
<dbReference type="InterPro" id="IPR001849">
    <property type="entry name" value="PH_domain"/>
</dbReference>
<dbReference type="FunFam" id="1.20.120.1240:FF:000019">
    <property type="entry name" value="Dynamin 2"/>
    <property type="match status" value="1"/>
</dbReference>
<dbReference type="GeneTree" id="ENSGT00940000155764"/>
<proteinExistence type="inferred from homology"/>
<evidence type="ECO:0000256" key="1">
    <source>
        <dbReference type="ARBA" id="ARBA00004114"/>
    </source>
</evidence>
<keyword evidence="19" id="KW-0965">Cell junction</keyword>
<evidence type="ECO:0000256" key="24">
    <source>
        <dbReference type="ARBA" id="ARBA00023175"/>
    </source>
</evidence>
<evidence type="ECO:0000256" key="11">
    <source>
        <dbReference type="ARBA" id="ARBA00022553"/>
    </source>
</evidence>
<keyword evidence="15 36" id="KW-0547">Nucleotide-binding</keyword>
<dbReference type="InterPro" id="IPR001401">
    <property type="entry name" value="Dynamin_GTPase"/>
</dbReference>
<dbReference type="GO" id="GO:0005874">
    <property type="term" value="C:microtubule"/>
    <property type="evidence" value="ECO:0007669"/>
    <property type="project" value="UniProtKB-KW"/>
</dbReference>
<dbReference type="PROSITE" id="PS50003">
    <property type="entry name" value="PH_DOMAIN"/>
    <property type="match status" value="1"/>
</dbReference>
<dbReference type="InterPro" id="IPR027417">
    <property type="entry name" value="P-loop_NTPase"/>
</dbReference>
<dbReference type="PROSITE" id="PS00410">
    <property type="entry name" value="G_DYNAMIN_1"/>
    <property type="match status" value="1"/>
</dbReference>
<keyword evidence="12" id="KW-0254">Endocytosis</keyword>
<keyword evidence="25" id="KW-0168">Coated pit</keyword>
<dbReference type="InterPro" id="IPR000375">
    <property type="entry name" value="Dynamin_stalk"/>
</dbReference>
<evidence type="ECO:0000256" key="31">
    <source>
        <dbReference type="ARBA" id="ARBA00034105"/>
    </source>
</evidence>
<evidence type="ECO:0000256" key="7">
    <source>
        <dbReference type="ARBA" id="ARBA00004600"/>
    </source>
</evidence>
<dbReference type="Gene3D" id="3.40.50.300">
    <property type="entry name" value="P-loop containing nucleotide triphosphate hydrolases"/>
    <property type="match status" value="1"/>
</dbReference>
<feature type="region of interest" description="Disordered" evidence="37">
    <location>
        <begin position="754"/>
        <end position="857"/>
    </location>
</feature>
<dbReference type="Ensembl" id="ENSDLAT00005020839.2">
    <property type="protein sequence ID" value="ENSDLAP00005019380.2"/>
    <property type="gene ID" value="ENSDLAG00005005827.2"/>
</dbReference>
<evidence type="ECO:0000256" key="10">
    <source>
        <dbReference type="ARBA" id="ARBA00022490"/>
    </source>
</evidence>
<dbReference type="GO" id="GO:0030670">
    <property type="term" value="C:phagocytic vesicle membrane"/>
    <property type="evidence" value="ECO:0007669"/>
    <property type="project" value="UniProtKB-SubCell"/>
</dbReference>
<keyword evidence="26" id="KW-0206">Cytoskeleton</keyword>
<name>A0A8C4EJG9_DICLA</name>
<dbReference type="Pfam" id="PF00350">
    <property type="entry name" value="Dynamin_N"/>
    <property type="match status" value="1"/>
</dbReference>
<evidence type="ECO:0000256" key="17">
    <source>
        <dbReference type="ARBA" id="ARBA00022801"/>
    </source>
</evidence>
<dbReference type="SUPFAM" id="SSF50729">
    <property type="entry name" value="PH domain-like"/>
    <property type="match status" value="1"/>
</dbReference>
<evidence type="ECO:0000256" key="12">
    <source>
        <dbReference type="ARBA" id="ARBA00022583"/>
    </source>
</evidence>
<evidence type="ECO:0000259" key="40">
    <source>
        <dbReference type="PROSITE" id="PS51718"/>
    </source>
</evidence>
<dbReference type="SMART" id="SM00233">
    <property type="entry name" value="PH"/>
    <property type="match status" value="1"/>
</dbReference>
<comment type="similarity">
    <text evidence="36">Belongs to the TRAFAC class dynamin-like GTPase superfamily. Dynamin/Fzo/YdjA family.</text>
</comment>
<evidence type="ECO:0000256" key="20">
    <source>
        <dbReference type="ARBA" id="ARBA00022990"/>
    </source>
</evidence>
<reference evidence="41" key="1">
    <citation type="submission" date="2025-08" db="UniProtKB">
        <authorList>
            <consortium name="Ensembl"/>
        </authorList>
    </citation>
    <scope>IDENTIFICATION</scope>
</reference>
<dbReference type="GO" id="GO:0014069">
    <property type="term" value="C:postsynaptic density"/>
    <property type="evidence" value="ECO:0007669"/>
    <property type="project" value="UniProtKB-SubCell"/>
</dbReference>
<dbReference type="GO" id="GO:0043005">
    <property type="term" value="C:neuron projection"/>
    <property type="evidence" value="ECO:0007669"/>
    <property type="project" value="UniProtKB-KW"/>
</dbReference>
<evidence type="ECO:0000256" key="26">
    <source>
        <dbReference type="ARBA" id="ARBA00023212"/>
    </source>
</evidence>
<dbReference type="GO" id="GO:0030496">
    <property type="term" value="C:midbody"/>
    <property type="evidence" value="ECO:0007669"/>
    <property type="project" value="UniProtKB-SubCell"/>
</dbReference>
<dbReference type="GO" id="GO:0055037">
    <property type="term" value="C:recycling endosome"/>
    <property type="evidence" value="ECO:0007669"/>
    <property type="project" value="UniProtKB-SubCell"/>
</dbReference>
<dbReference type="PANTHER" id="PTHR11566">
    <property type="entry name" value="DYNAMIN"/>
    <property type="match status" value="1"/>
</dbReference>
<dbReference type="GO" id="GO:0098793">
    <property type="term" value="C:presynapse"/>
    <property type="evidence" value="ECO:0007669"/>
    <property type="project" value="GOC"/>
</dbReference>
<dbReference type="Proteomes" id="UP000694389">
    <property type="component" value="Unassembled WGS sequence"/>
</dbReference>
<evidence type="ECO:0000256" key="13">
    <source>
        <dbReference type="ARBA" id="ARBA00022599"/>
    </source>
</evidence>
<evidence type="ECO:0000256" key="5">
    <source>
        <dbReference type="ARBA" id="ARBA00004214"/>
    </source>
</evidence>
<dbReference type="GO" id="GO:0001891">
    <property type="term" value="C:phagocytic cup"/>
    <property type="evidence" value="ECO:0007669"/>
    <property type="project" value="UniProtKB-SubCell"/>
</dbReference>
<dbReference type="GO" id="GO:0008017">
    <property type="term" value="F:microtubule binding"/>
    <property type="evidence" value="ECO:0007669"/>
    <property type="project" value="TreeGrafter"/>
</dbReference>
<evidence type="ECO:0000256" key="30">
    <source>
        <dbReference type="ARBA" id="ARBA00034102"/>
    </source>
</evidence>
<keyword evidence="10" id="KW-0963">Cytoplasm</keyword>
<dbReference type="GO" id="GO:0002102">
    <property type="term" value="C:podosome"/>
    <property type="evidence" value="ECO:0007669"/>
    <property type="project" value="UniProtKB-SubCell"/>
</dbReference>
<organism evidence="41 42">
    <name type="scientific">Dicentrarchus labrax</name>
    <name type="common">European seabass</name>
    <name type="synonym">Morone labrax</name>
    <dbReference type="NCBI Taxonomy" id="13489"/>
    <lineage>
        <taxon>Eukaryota</taxon>
        <taxon>Metazoa</taxon>
        <taxon>Chordata</taxon>
        <taxon>Craniata</taxon>
        <taxon>Vertebrata</taxon>
        <taxon>Euteleostomi</taxon>
        <taxon>Actinopterygii</taxon>
        <taxon>Neopterygii</taxon>
        <taxon>Teleostei</taxon>
        <taxon>Neoteleostei</taxon>
        <taxon>Acanthomorphata</taxon>
        <taxon>Eupercaria</taxon>
        <taxon>Moronidae</taxon>
        <taxon>Dicentrarchus</taxon>
    </lineage>
</organism>
<keyword evidence="28" id="KW-0968">Cytoplasmic vesicle</keyword>
<keyword evidence="11" id="KW-0597">Phosphoprotein</keyword>
<evidence type="ECO:0000256" key="16">
    <source>
        <dbReference type="ARBA" id="ARBA00022753"/>
    </source>
</evidence>
<keyword evidence="20" id="KW-0007">Acetylation</keyword>
<dbReference type="PROSITE" id="PS51718">
    <property type="entry name" value="G_DYNAMIN_2"/>
    <property type="match status" value="1"/>
</dbReference>